<organism evidence="1 2">
    <name type="scientific">Paratrimastix pyriformis</name>
    <dbReference type="NCBI Taxonomy" id="342808"/>
    <lineage>
        <taxon>Eukaryota</taxon>
        <taxon>Metamonada</taxon>
        <taxon>Preaxostyla</taxon>
        <taxon>Paratrimastigidae</taxon>
        <taxon>Paratrimastix</taxon>
    </lineage>
</organism>
<protein>
    <submittedName>
        <fullName evidence="1">Uncharacterized protein</fullName>
    </submittedName>
</protein>
<name>A0ABQ8UCG7_9EUKA</name>
<proteinExistence type="predicted"/>
<dbReference type="EMBL" id="JAPMOS010000111">
    <property type="protein sequence ID" value="KAJ4455342.1"/>
    <property type="molecule type" value="Genomic_DNA"/>
</dbReference>
<evidence type="ECO:0000313" key="1">
    <source>
        <dbReference type="EMBL" id="KAJ4455342.1"/>
    </source>
</evidence>
<evidence type="ECO:0000313" key="2">
    <source>
        <dbReference type="Proteomes" id="UP001141327"/>
    </source>
</evidence>
<dbReference type="Proteomes" id="UP001141327">
    <property type="component" value="Unassembled WGS sequence"/>
</dbReference>
<sequence>MFNAALPFMQPSRSFVLLDAKWNARSPDCRDLLLKCDAAVREAHPECWLFHPAMTASRVRALIEGFVPKEILQDLIVYLNNTRPGGFKREHSNALEWIEAVEKLGNTRHRPPKWYLDELRKSCGTLAASPSAPSPSSSFSSSPSAACPFLPCGGPGACVACVAPAGPPTSAAGFSAAWLAQPTSEEMALKTFQRPWENECCLGGRPPGQPTG</sequence>
<gene>
    <name evidence="1" type="ORF">PAPYR_9734</name>
</gene>
<reference evidence="1" key="1">
    <citation type="journal article" date="2022" name="bioRxiv">
        <title>Genomics of Preaxostyla Flagellates Illuminates Evolutionary Transitions and the Path Towards Mitochondrial Loss.</title>
        <authorList>
            <person name="Novak L.V.F."/>
            <person name="Treitli S.C."/>
            <person name="Pyrih J."/>
            <person name="Halakuc P."/>
            <person name="Pipaliya S.V."/>
            <person name="Vacek V."/>
            <person name="Brzon O."/>
            <person name="Soukal P."/>
            <person name="Eme L."/>
            <person name="Dacks J.B."/>
            <person name="Karnkowska A."/>
            <person name="Elias M."/>
            <person name="Hampl V."/>
        </authorList>
    </citation>
    <scope>NUCLEOTIDE SEQUENCE</scope>
    <source>
        <strain evidence="1">RCP-MX</strain>
    </source>
</reference>
<accession>A0ABQ8UCG7</accession>
<keyword evidence="2" id="KW-1185">Reference proteome</keyword>
<comment type="caution">
    <text evidence="1">The sequence shown here is derived from an EMBL/GenBank/DDBJ whole genome shotgun (WGS) entry which is preliminary data.</text>
</comment>